<evidence type="ECO:0000313" key="2">
    <source>
        <dbReference type="WBParaSite" id="JU765_v2.g10524.t1"/>
    </source>
</evidence>
<reference evidence="2" key="1">
    <citation type="submission" date="2022-11" db="UniProtKB">
        <authorList>
            <consortium name="WormBaseParasite"/>
        </authorList>
    </citation>
    <scope>IDENTIFICATION</scope>
</reference>
<organism evidence="1 2">
    <name type="scientific">Panagrolaimus sp. JU765</name>
    <dbReference type="NCBI Taxonomy" id="591449"/>
    <lineage>
        <taxon>Eukaryota</taxon>
        <taxon>Metazoa</taxon>
        <taxon>Ecdysozoa</taxon>
        <taxon>Nematoda</taxon>
        <taxon>Chromadorea</taxon>
        <taxon>Rhabditida</taxon>
        <taxon>Tylenchina</taxon>
        <taxon>Panagrolaimomorpha</taxon>
        <taxon>Panagrolaimoidea</taxon>
        <taxon>Panagrolaimidae</taxon>
        <taxon>Panagrolaimus</taxon>
    </lineage>
</organism>
<name>A0AC34PVX2_9BILA</name>
<evidence type="ECO:0000313" key="1">
    <source>
        <dbReference type="Proteomes" id="UP000887576"/>
    </source>
</evidence>
<dbReference type="Proteomes" id="UP000887576">
    <property type="component" value="Unplaced"/>
</dbReference>
<proteinExistence type="predicted"/>
<accession>A0AC34PVX2</accession>
<dbReference type="WBParaSite" id="JU765_v2.g10524.t1">
    <property type="protein sequence ID" value="JU765_v2.g10524.t1"/>
    <property type="gene ID" value="JU765_v2.g10524"/>
</dbReference>
<protein>
    <submittedName>
        <fullName evidence="2">PHD-type domain-containing protein</fullName>
    </submittedName>
</protein>
<sequence length="981" mass="113821">MSTNETKLQNLVLTAKDSDNVTREMRTSGLVNFANATNDASFLAGNWERPLPDTTTDPYVNVAYYDVRFDFNHVDYVHDKEDIIYVKKFNKRKETRLDIPLLELVIDRFEKMSMFELYRTGQTGIYAEKTVITSTNCEVCGLGEDWRNNKIVTCQFCHVAVHQECYGLGYLPINKWTCKRCGICPTMPIKCALCPHEWGAMKFTTDNRAVHQLCAVWSKAVSFGSTPSMEPIELNQQKLHRHKCDLCGLTYGGVVRCAGKKRKKQGSHHSHSDNEEECDEAYHLTCAILAQANLEVEVNFPGQRGKYIRKMYCMTHSGLPPYEQGKKKKEVEKSLEVDAQGQRPYPIDLRLRPISENYMQAKYFSNLLTDVDIEIIHDYWLMKRMRHFGHPMLNSLRVLFDRLIEPPRKMAYCKADIVSRGLRLRANLFVTNDCKISVVADYRKDDVHFETDDSIIGTIGNLEGHINFEDGTVAEMGIRLFADRVLTENIERKILYSTDPEELSAAIVQVVKDNVDPTVFTNFAEPDYAKAVITPWDIFGICFFAFCPEYLQVLAILNALKNLDEAKMFVHFNQKNPNHINFATMTRMALAKKYTVETLITDFHKMMKPAMSSFITGKRRNYVEVFEEAACYILPSKPFGKIVQFMVSNIDFGNRDHEKQKILLNHLLNELLECENVDPILKQIPRETKFLLQSVSKYIKHAIFAEKKIGMPNWEFVVDLFKRREPESDNDAFILQPNIGFPLMISERAFAVKSLMLKPTYKFNRVGWKTCFKMPVLKANELPVIDFGIRNNTINFEIEYFNKINLRKRRYGFGLDEPKEKKRRSRRKSHYTVPRPVRRPPPRQPSPKHRQIFTKAQIGMPDVLITKYVNETFVMVKNCSIGEHLAGIIIDPELARDNRDMCYIFTIRNANLRNHSCVKLFLDQDEYRTEWVHNSNISVANMVKLTEYINEHENDEEVDLSLRSIRAMANCYWQRKTRSQT</sequence>